<proteinExistence type="predicted"/>
<gene>
    <name evidence="1" type="ORF">EZS27_013543</name>
</gene>
<evidence type="ECO:0000313" key="1">
    <source>
        <dbReference type="EMBL" id="KAA6338454.1"/>
    </source>
</evidence>
<name>A0A5J4RXA9_9ZZZZ</name>
<organism evidence="1">
    <name type="scientific">termite gut metagenome</name>
    <dbReference type="NCBI Taxonomy" id="433724"/>
    <lineage>
        <taxon>unclassified sequences</taxon>
        <taxon>metagenomes</taxon>
        <taxon>organismal metagenomes</taxon>
    </lineage>
</organism>
<protein>
    <submittedName>
        <fullName evidence="1">Uncharacterized protein</fullName>
    </submittedName>
</protein>
<accession>A0A5J4RXA9</accession>
<dbReference type="EMBL" id="SNRY01000616">
    <property type="protein sequence ID" value="KAA6338454.1"/>
    <property type="molecule type" value="Genomic_DNA"/>
</dbReference>
<reference evidence="1" key="1">
    <citation type="submission" date="2019-03" db="EMBL/GenBank/DDBJ databases">
        <title>Single cell metagenomics reveals metabolic interactions within the superorganism composed of flagellate Streblomastix strix and complex community of Bacteroidetes bacteria on its surface.</title>
        <authorList>
            <person name="Treitli S.C."/>
            <person name="Kolisko M."/>
            <person name="Husnik F."/>
            <person name="Keeling P."/>
            <person name="Hampl V."/>
        </authorList>
    </citation>
    <scope>NUCLEOTIDE SEQUENCE</scope>
    <source>
        <strain evidence="1">STM</strain>
    </source>
</reference>
<dbReference type="AlphaFoldDB" id="A0A5J4RXA9"/>
<sequence>MKSLIVNETYFNLLDGDMFVDIISNFSIRKDLIESDSKWANYLINYLILTYGKDKIPPLDIETFYTSRYFWIKLFYHYYQKECGIDVGIEQQIGMLIEEMSNTLIDSNYDWSILEQIDLKIRNEKYQNLMK</sequence>
<comment type="caution">
    <text evidence="1">The sequence shown here is derived from an EMBL/GenBank/DDBJ whole genome shotgun (WGS) entry which is preliminary data.</text>
</comment>